<evidence type="ECO:0000313" key="13">
    <source>
        <dbReference type="Ensembl" id="ENSEBUP00000018413.1"/>
    </source>
</evidence>
<evidence type="ECO:0000256" key="9">
    <source>
        <dbReference type="ARBA" id="ARBA00037847"/>
    </source>
</evidence>
<dbReference type="GO" id="GO:0016757">
    <property type="term" value="F:glycosyltransferase activity"/>
    <property type="evidence" value="ECO:0007669"/>
    <property type="project" value="UniProtKB-KW"/>
</dbReference>
<protein>
    <submittedName>
        <fullName evidence="13">LFNG O-fucosylpeptide 3-beta-N-acetylglucosaminyltransferase</fullName>
    </submittedName>
</protein>
<keyword evidence="8" id="KW-0472">Membrane</keyword>
<dbReference type="Pfam" id="PF02434">
    <property type="entry name" value="Fringe"/>
    <property type="match status" value="2"/>
</dbReference>
<evidence type="ECO:0000256" key="5">
    <source>
        <dbReference type="ARBA" id="ARBA00022692"/>
    </source>
</evidence>
<evidence type="ECO:0000256" key="1">
    <source>
        <dbReference type="ARBA" id="ARBA00004606"/>
    </source>
</evidence>
<keyword evidence="11" id="KW-0732">Signal</keyword>
<feature type="domain" description="Fringe-like glycosyltransferase" evidence="12">
    <location>
        <begin position="209"/>
        <end position="398"/>
    </location>
</feature>
<dbReference type="AlphaFoldDB" id="A0A8C4WXP1"/>
<evidence type="ECO:0000256" key="7">
    <source>
        <dbReference type="ARBA" id="ARBA00022989"/>
    </source>
</evidence>
<dbReference type="GO" id="GO:0016020">
    <property type="term" value="C:membrane"/>
    <property type="evidence" value="ECO:0007669"/>
    <property type="project" value="UniProtKB-SubCell"/>
</dbReference>
<feature type="signal peptide" evidence="11">
    <location>
        <begin position="1"/>
        <end position="17"/>
    </location>
</feature>
<feature type="domain" description="Fringe-like glycosyltransferase" evidence="12">
    <location>
        <begin position="144"/>
        <end position="178"/>
    </location>
</feature>
<keyword evidence="7" id="KW-1133">Transmembrane helix</keyword>
<proteinExistence type="inferred from homology"/>
<feature type="region of interest" description="Disordered" evidence="10">
    <location>
        <begin position="115"/>
        <end position="137"/>
    </location>
</feature>
<dbReference type="Proteomes" id="UP000694388">
    <property type="component" value="Unplaced"/>
</dbReference>
<evidence type="ECO:0000256" key="11">
    <source>
        <dbReference type="SAM" id="SignalP"/>
    </source>
</evidence>
<sequence>MGAARLWAAVLCGLCMGALFVSLQHGALGGDGSLAMRRLQQQQDHPGRALMRLRLGFGRGFGLGGRHLVLKDRSGFRERSLTGQTSSLSGSAEERDGPETLARYLKITTGVIRHRETLPSTASTSPSQESGIPRTLTPLRHSLGESDLFVAVKTTRKYHRSRLDLLLRTWISRSREQANGNRSRYTEKKTRNHRTSSINQNISEWKFFLQTYVFTDTEDEKARKILGDRLINTNCSAAHNRQALSCKMSVEYDAFIKSGRKWFCHVDDDNYVNNNALRSTLSSFHHSQDVYLGRPSLDRPIEAVERLSSRVSHSVNFWFATGGAGFCLSRGLALKMTPWASSGVFMSTAERIRLPDDCTVGYIAEALLGVPLTPCALFHSHLENLQQIPLAELHRQVSKPGILQRSGVDCPNREEELSRHLVDSLDEGTIHINYLPYSSRNKSGLTPFLDAVSCHAEQCGSNPKLINDYFWTQSKVPE</sequence>
<keyword evidence="5" id="KW-0812">Transmembrane</keyword>
<feature type="chain" id="PRO_5034727798" evidence="11">
    <location>
        <begin position="18"/>
        <end position="478"/>
    </location>
</feature>
<feature type="compositionally biased region" description="Polar residues" evidence="10">
    <location>
        <begin position="118"/>
        <end position="130"/>
    </location>
</feature>
<dbReference type="Gene3D" id="3.90.550.50">
    <property type="match status" value="1"/>
</dbReference>
<keyword evidence="6" id="KW-0735">Signal-anchor</keyword>
<accession>A0A8C4WXP1</accession>
<dbReference type="GO" id="GO:0012505">
    <property type="term" value="C:endomembrane system"/>
    <property type="evidence" value="ECO:0007669"/>
    <property type="project" value="UniProtKB-SubCell"/>
</dbReference>
<comment type="subcellular location">
    <subcellularLocation>
        <location evidence="9">Endomembrane system</location>
        <topology evidence="9">Single-pass membrane protein</topology>
    </subcellularLocation>
    <subcellularLocation>
        <location evidence="1">Membrane</location>
        <topology evidence="1">Single-pass type II membrane protein</topology>
    </subcellularLocation>
</comment>
<evidence type="ECO:0000256" key="2">
    <source>
        <dbReference type="ARBA" id="ARBA00008661"/>
    </source>
</evidence>
<reference evidence="13" key="1">
    <citation type="submission" date="2025-08" db="UniProtKB">
        <authorList>
            <consortium name="Ensembl"/>
        </authorList>
    </citation>
    <scope>IDENTIFICATION</scope>
</reference>
<organism evidence="13 14">
    <name type="scientific">Eptatretus burgeri</name>
    <name type="common">Inshore hagfish</name>
    <dbReference type="NCBI Taxonomy" id="7764"/>
    <lineage>
        <taxon>Eukaryota</taxon>
        <taxon>Metazoa</taxon>
        <taxon>Chordata</taxon>
        <taxon>Craniata</taxon>
        <taxon>Vertebrata</taxon>
        <taxon>Cyclostomata</taxon>
        <taxon>Myxini</taxon>
        <taxon>Myxiniformes</taxon>
        <taxon>Myxinidae</taxon>
        <taxon>Eptatretinae</taxon>
        <taxon>Eptatretus</taxon>
    </lineage>
</organism>
<evidence type="ECO:0000256" key="8">
    <source>
        <dbReference type="ARBA" id="ARBA00023136"/>
    </source>
</evidence>
<reference evidence="13" key="2">
    <citation type="submission" date="2025-09" db="UniProtKB">
        <authorList>
            <consortium name="Ensembl"/>
        </authorList>
    </citation>
    <scope>IDENTIFICATION</scope>
</reference>
<dbReference type="PANTHER" id="PTHR10811">
    <property type="entry name" value="FRINGE-RELATED"/>
    <property type="match status" value="1"/>
</dbReference>
<dbReference type="Ensembl" id="ENSEBUT00000018989.1">
    <property type="protein sequence ID" value="ENSEBUP00000018413.1"/>
    <property type="gene ID" value="ENSEBUG00000011485.1"/>
</dbReference>
<dbReference type="InterPro" id="IPR003378">
    <property type="entry name" value="Fringe-like_glycosylTrfase"/>
</dbReference>
<evidence type="ECO:0000256" key="4">
    <source>
        <dbReference type="ARBA" id="ARBA00022679"/>
    </source>
</evidence>
<name>A0A8C4WXP1_EPTBU</name>
<dbReference type="GeneTree" id="ENSGT00940000158717"/>
<evidence type="ECO:0000256" key="3">
    <source>
        <dbReference type="ARBA" id="ARBA00022676"/>
    </source>
</evidence>
<keyword evidence="14" id="KW-1185">Reference proteome</keyword>
<keyword evidence="4" id="KW-0808">Transferase</keyword>
<evidence type="ECO:0000256" key="10">
    <source>
        <dbReference type="SAM" id="MobiDB-lite"/>
    </source>
</evidence>
<evidence type="ECO:0000259" key="12">
    <source>
        <dbReference type="Pfam" id="PF02434"/>
    </source>
</evidence>
<comment type="similarity">
    <text evidence="2">Belongs to the glycosyltransferase 31 family.</text>
</comment>
<evidence type="ECO:0000256" key="6">
    <source>
        <dbReference type="ARBA" id="ARBA00022968"/>
    </source>
</evidence>
<evidence type="ECO:0000313" key="14">
    <source>
        <dbReference type="Proteomes" id="UP000694388"/>
    </source>
</evidence>
<keyword evidence="3" id="KW-0328">Glycosyltransferase</keyword>